<dbReference type="PRINTS" id="PR00367">
    <property type="entry name" value="ETHRSPELEMNT"/>
</dbReference>
<dbReference type="SUPFAM" id="SSF54171">
    <property type="entry name" value="DNA-binding domain"/>
    <property type="match status" value="1"/>
</dbReference>
<evidence type="ECO:0000256" key="5">
    <source>
        <dbReference type="ARBA" id="ARBA00023242"/>
    </source>
</evidence>
<dbReference type="Gene3D" id="3.30.730.10">
    <property type="entry name" value="AP2/ERF domain"/>
    <property type="match status" value="1"/>
</dbReference>
<dbReference type="SMART" id="SM00380">
    <property type="entry name" value="AP2"/>
    <property type="match status" value="1"/>
</dbReference>
<keyword evidence="2" id="KW-0805">Transcription regulation</keyword>
<comment type="subcellular location">
    <subcellularLocation>
        <location evidence="1">Nucleus</location>
    </subcellularLocation>
</comment>
<feature type="region of interest" description="Disordered" evidence="6">
    <location>
        <begin position="294"/>
        <end position="320"/>
    </location>
</feature>
<proteinExistence type="predicted"/>
<dbReference type="InterPro" id="IPR016177">
    <property type="entry name" value="DNA-bd_dom_sf"/>
</dbReference>
<dbReference type="CDD" id="cd00018">
    <property type="entry name" value="AP2"/>
    <property type="match status" value="1"/>
</dbReference>
<evidence type="ECO:0000256" key="4">
    <source>
        <dbReference type="ARBA" id="ARBA00023163"/>
    </source>
</evidence>
<dbReference type="EMBL" id="JAKOGI010000031">
    <property type="protein sequence ID" value="KAJ8448293.1"/>
    <property type="molecule type" value="Genomic_DNA"/>
</dbReference>
<keyword evidence="5" id="KW-0539">Nucleus</keyword>
<gene>
    <name evidence="8" type="ORF">Cgig2_025217</name>
</gene>
<dbReference type="AlphaFoldDB" id="A0A9Q1KSX9"/>
<dbReference type="PANTHER" id="PTHR31190">
    <property type="entry name" value="DNA-BINDING DOMAIN"/>
    <property type="match status" value="1"/>
</dbReference>
<dbReference type="PROSITE" id="PS51032">
    <property type="entry name" value="AP2_ERF"/>
    <property type="match status" value="1"/>
</dbReference>
<dbReference type="PANTHER" id="PTHR31190:SF480">
    <property type="entry name" value="ETHYLENE-RESPONSIVE TRANSCRIPTION FACTOR RAP2-12"/>
    <property type="match status" value="1"/>
</dbReference>
<dbReference type="OrthoDB" id="668733at2759"/>
<sequence>MCGGAIISDYIPEGARRKLAGAADQLWANLNGSKSGYSKPLRSGIDVDKDEHDFEADFREFKDDDSEEDEMMLFAKNVKKPFAVRASKPSTPNGLKPVEFNSQAEKSAKRKRKTQYRGIRQRPWGKWAAEIRDPRKGVRVWLGTFNTAEEAARAYDAEARRIRGKKAKVNFPEETPATPPKPAVKVGLKKAAPKADLTPAVFNTNQSFNMMNKPTNGFFNGFAFGEAKPLPAIGEVGLQSFSPSEGSTGLFFTSDEGSNSFDCSDFGWGETVPKTPEISSFFSAALENDASQLLEDENPSKKMKPSSGVAVPAEENKGKSLSDGLCDADFEAQMKFLEMPYLDENWAVNAFLGGDASIDDVNPMNLWSFDDFPSIAGGSF</sequence>
<comment type="caution">
    <text evidence="8">The sequence shown here is derived from an EMBL/GenBank/DDBJ whole genome shotgun (WGS) entry which is preliminary data.</text>
</comment>
<dbReference type="GO" id="GO:0003700">
    <property type="term" value="F:DNA-binding transcription factor activity"/>
    <property type="evidence" value="ECO:0007669"/>
    <property type="project" value="InterPro"/>
</dbReference>
<reference evidence="8" key="1">
    <citation type="submission" date="2022-04" db="EMBL/GenBank/DDBJ databases">
        <title>Carnegiea gigantea Genome sequencing and assembly v2.</title>
        <authorList>
            <person name="Copetti D."/>
            <person name="Sanderson M.J."/>
            <person name="Burquez A."/>
            <person name="Wojciechowski M.F."/>
        </authorList>
    </citation>
    <scope>NUCLEOTIDE SEQUENCE</scope>
    <source>
        <strain evidence="8">SGP5-SGP5p</strain>
        <tissue evidence="8">Aerial part</tissue>
    </source>
</reference>
<name>A0A9Q1KSX9_9CARY</name>
<feature type="domain" description="AP2/ERF" evidence="7">
    <location>
        <begin position="115"/>
        <end position="172"/>
    </location>
</feature>
<keyword evidence="4" id="KW-0804">Transcription</keyword>
<dbReference type="GO" id="GO:0005634">
    <property type="term" value="C:nucleus"/>
    <property type="evidence" value="ECO:0007669"/>
    <property type="project" value="UniProtKB-SubCell"/>
</dbReference>
<keyword evidence="9" id="KW-1185">Reference proteome</keyword>
<evidence type="ECO:0000313" key="8">
    <source>
        <dbReference type="EMBL" id="KAJ8448293.1"/>
    </source>
</evidence>
<evidence type="ECO:0000256" key="3">
    <source>
        <dbReference type="ARBA" id="ARBA00023125"/>
    </source>
</evidence>
<protein>
    <recommendedName>
        <fullName evidence="7">AP2/ERF domain-containing protein</fullName>
    </recommendedName>
</protein>
<evidence type="ECO:0000259" key="7">
    <source>
        <dbReference type="PROSITE" id="PS51032"/>
    </source>
</evidence>
<organism evidence="8 9">
    <name type="scientific">Carnegiea gigantea</name>
    <dbReference type="NCBI Taxonomy" id="171969"/>
    <lineage>
        <taxon>Eukaryota</taxon>
        <taxon>Viridiplantae</taxon>
        <taxon>Streptophyta</taxon>
        <taxon>Embryophyta</taxon>
        <taxon>Tracheophyta</taxon>
        <taxon>Spermatophyta</taxon>
        <taxon>Magnoliopsida</taxon>
        <taxon>eudicotyledons</taxon>
        <taxon>Gunneridae</taxon>
        <taxon>Pentapetalae</taxon>
        <taxon>Caryophyllales</taxon>
        <taxon>Cactineae</taxon>
        <taxon>Cactaceae</taxon>
        <taxon>Cactoideae</taxon>
        <taxon>Echinocereeae</taxon>
        <taxon>Carnegiea</taxon>
    </lineage>
</organism>
<dbReference type="GO" id="GO:0003677">
    <property type="term" value="F:DNA binding"/>
    <property type="evidence" value="ECO:0007669"/>
    <property type="project" value="UniProtKB-KW"/>
</dbReference>
<accession>A0A9Q1KSX9</accession>
<evidence type="ECO:0000256" key="1">
    <source>
        <dbReference type="ARBA" id="ARBA00004123"/>
    </source>
</evidence>
<evidence type="ECO:0000256" key="6">
    <source>
        <dbReference type="SAM" id="MobiDB-lite"/>
    </source>
</evidence>
<evidence type="ECO:0000256" key="2">
    <source>
        <dbReference type="ARBA" id="ARBA00023015"/>
    </source>
</evidence>
<dbReference type="Proteomes" id="UP001153076">
    <property type="component" value="Unassembled WGS sequence"/>
</dbReference>
<dbReference type="InterPro" id="IPR001471">
    <property type="entry name" value="AP2/ERF_dom"/>
</dbReference>
<evidence type="ECO:0000313" key="9">
    <source>
        <dbReference type="Proteomes" id="UP001153076"/>
    </source>
</evidence>
<keyword evidence="3" id="KW-0238">DNA-binding</keyword>
<feature type="region of interest" description="Disordered" evidence="6">
    <location>
        <begin position="85"/>
        <end position="119"/>
    </location>
</feature>
<dbReference type="InterPro" id="IPR036955">
    <property type="entry name" value="AP2/ERF_dom_sf"/>
</dbReference>
<dbReference type="FunFam" id="3.30.730.10:FF:000001">
    <property type="entry name" value="Ethylene-responsive transcription factor 2"/>
    <property type="match status" value="1"/>
</dbReference>
<dbReference type="GO" id="GO:0009873">
    <property type="term" value="P:ethylene-activated signaling pathway"/>
    <property type="evidence" value="ECO:0007669"/>
    <property type="project" value="InterPro"/>
</dbReference>
<dbReference type="Pfam" id="PF00847">
    <property type="entry name" value="AP2"/>
    <property type="match status" value="1"/>
</dbReference>
<dbReference type="InterPro" id="IPR044808">
    <property type="entry name" value="ERF_plant"/>
</dbReference>